<dbReference type="Gene3D" id="3.40.50.360">
    <property type="match status" value="1"/>
</dbReference>
<evidence type="ECO:0000313" key="2">
    <source>
        <dbReference type="Proteomes" id="UP000615234"/>
    </source>
</evidence>
<organism evidence="1 2">
    <name type="scientific">Coprococcus hominis</name>
    <name type="common">ex Liu et al. 2022</name>
    <dbReference type="NCBI Taxonomy" id="2763039"/>
    <lineage>
        <taxon>Bacteria</taxon>
        <taxon>Bacillati</taxon>
        <taxon>Bacillota</taxon>
        <taxon>Clostridia</taxon>
        <taxon>Lachnospirales</taxon>
        <taxon>Lachnospiraceae</taxon>
        <taxon>Coprococcus</taxon>
    </lineage>
</organism>
<comment type="caution">
    <text evidence="1">The sequence shown here is derived from an EMBL/GenBank/DDBJ whole genome shotgun (WGS) entry which is preliminary data.</text>
</comment>
<evidence type="ECO:0000313" key="1">
    <source>
        <dbReference type="EMBL" id="MBC5662651.1"/>
    </source>
</evidence>
<dbReference type="Proteomes" id="UP000615234">
    <property type="component" value="Unassembled WGS sequence"/>
</dbReference>
<dbReference type="InterPro" id="IPR029039">
    <property type="entry name" value="Flavoprotein-like_sf"/>
</dbReference>
<keyword evidence="2" id="KW-1185">Reference proteome</keyword>
<dbReference type="AlphaFoldDB" id="A0A8I0DV03"/>
<sequence>MALMTHEGSGLGNSERDLRKICQGAEIIKPMEIKFDSQGGPVLQTAENKINDWIAEVKRSL</sequence>
<name>A0A8I0DV03_9FIRM</name>
<reference evidence="1 2" key="1">
    <citation type="submission" date="2020-08" db="EMBL/GenBank/DDBJ databases">
        <title>Genome public.</title>
        <authorList>
            <person name="Liu C."/>
            <person name="Sun Q."/>
        </authorList>
    </citation>
    <scope>NUCLEOTIDE SEQUENCE [LARGE SCALE GENOMIC DNA]</scope>
    <source>
        <strain evidence="1 2">NSJ-10</strain>
    </source>
</reference>
<dbReference type="RefSeq" id="WP_117807690.1">
    <property type="nucleotide sequence ID" value="NZ_JACOOX010000003.1"/>
</dbReference>
<protein>
    <recommendedName>
        <fullName evidence="3">Flavodoxin</fullName>
    </recommendedName>
</protein>
<gene>
    <name evidence="1" type="ORF">H8S09_07055</name>
</gene>
<dbReference type="EMBL" id="JACOOX010000003">
    <property type="protein sequence ID" value="MBC5662651.1"/>
    <property type="molecule type" value="Genomic_DNA"/>
</dbReference>
<accession>A0A8I0DV03</accession>
<evidence type="ECO:0008006" key="3">
    <source>
        <dbReference type="Google" id="ProtNLM"/>
    </source>
</evidence>
<proteinExistence type="predicted"/>